<organism evidence="1 2">
    <name type="scientific">Rufibacter immobilis</name>
    <dbReference type="NCBI Taxonomy" id="1348778"/>
    <lineage>
        <taxon>Bacteria</taxon>
        <taxon>Pseudomonadati</taxon>
        <taxon>Bacteroidota</taxon>
        <taxon>Cytophagia</taxon>
        <taxon>Cytophagales</taxon>
        <taxon>Hymenobacteraceae</taxon>
        <taxon>Rufibacter</taxon>
    </lineage>
</organism>
<gene>
    <name evidence="1" type="ORF">EFA69_19295</name>
</gene>
<evidence type="ECO:0000313" key="2">
    <source>
        <dbReference type="Proteomes" id="UP000271010"/>
    </source>
</evidence>
<proteinExistence type="predicted"/>
<dbReference type="Proteomes" id="UP000271010">
    <property type="component" value="Unassembled WGS sequence"/>
</dbReference>
<dbReference type="EMBL" id="RJJE01000017">
    <property type="protein sequence ID" value="RNI28214.1"/>
    <property type="molecule type" value="Genomic_DNA"/>
</dbReference>
<comment type="caution">
    <text evidence="1">The sequence shown here is derived from an EMBL/GenBank/DDBJ whole genome shotgun (WGS) entry which is preliminary data.</text>
</comment>
<evidence type="ECO:0000313" key="1">
    <source>
        <dbReference type="EMBL" id="RNI28214.1"/>
    </source>
</evidence>
<name>A0A3M9MRP3_9BACT</name>
<accession>A0A3M9MRP3</accession>
<keyword evidence="2" id="KW-1185">Reference proteome</keyword>
<reference evidence="1 2" key="1">
    <citation type="submission" date="2018-11" db="EMBL/GenBank/DDBJ databases">
        <title>Rufibacter latericius sp. nov., isolated from water in Baiyang Lake.</title>
        <authorList>
            <person name="Yang Y."/>
        </authorList>
    </citation>
    <scope>NUCLEOTIDE SEQUENCE [LARGE SCALE GENOMIC DNA]</scope>
    <source>
        <strain evidence="1 2">MCC P1</strain>
    </source>
</reference>
<sequence>MVITQRAIAQNPGTTRQGKTQEITVVAVGDSTTKSITLEEEIKKSVVPGKSYLLKVTQVNSAHTSLKVTAKSKEIYTPLPEVLKTVLPGISGSISGVKFVDTTNVSDEQVFFDINNQKLEKLNLIKKEAEKLHTLTLFSPAPDKAKSAYTEIAKKYNLFNEDSLAVAVTADIHFLLALKEMADKFYGEEPSLEAQTVSIYSQITAIGNELKKNDYQMFFDYIRRSRTAKDFVTSKNFTASKDLVELDIVLVDTFTKDTLAKETRTLYTKSKGVFDKRSYGLSFSTGFVYSEMLSDQPYFLRARPDENMAVLPDKQVIGDISIGGLAHLYYKVSPFTRIGPSVGLSVSPFDGKSRYLMGGSLLLGREKMLGVAVGRAWAKVKELSAAVRTDSQGRYLPKGTTTIPTVDRIDNKWFVALTYNLFSTRK</sequence>
<dbReference type="AlphaFoldDB" id="A0A3M9MRP3"/>
<protein>
    <submittedName>
        <fullName evidence="1">Uncharacterized protein</fullName>
    </submittedName>
</protein>